<comment type="similarity">
    <text evidence="1">Belongs to the ABC transporter superfamily.</text>
</comment>
<evidence type="ECO:0000256" key="3">
    <source>
        <dbReference type="ARBA" id="ARBA00022741"/>
    </source>
</evidence>
<gene>
    <name evidence="6" type="ORF">SAMN02982922_1320</name>
</gene>
<dbReference type="Proteomes" id="UP000193083">
    <property type="component" value="Unassembled WGS sequence"/>
</dbReference>
<dbReference type="Pfam" id="PF00005">
    <property type="entry name" value="ABC_tran"/>
    <property type="match status" value="1"/>
</dbReference>
<dbReference type="GO" id="GO:0005524">
    <property type="term" value="F:ATP binding"/>
    <property type="evidence" value="ECO:0007669"/>
    <property type="project" value="UniProtKB-KW"/>
</dbReference>
<proteinExistence type="inferred from homology"/>
<keyword evidence="2" id="KW-0813">Transport</keyword>
<dbReference type="PANTHER" id="PTHR42788:SF13">
    <property type="entry name" value="ALIPHATIC SULFONATES IMPORT ATP-BINDING PROTEIN SSUB"/>
    <property type="match status" value="1"/>
</dbReference>
<feature type="domain" description="ABC transporter" evidence="5">
    <location>
        <begin position="5"/>
        <end position="235"/>
    </location>
</feature>
<dbReference type="OrthoDB" id="9807242at2"/>
<evidence type="ECO:0000259" key="5">
    <source>
        <dbReference type="PROSITE" id="PS50893"/>
    </source>
</evidence>
<dbReference type="CDD" id="cd03293">
    <property type="entry name" value="ABC_NrtD_SsuB_transporters"/>
    <property type="match status" value="1"/>
</dbReference>
<evidence type="ECO:0000256" key="4">
    <source>
        <dbReference type="ARBA" id="ARBA00022840"/>
    </source>
</evidence>
<dbReference type="InterPro" id="IPR027417">
    <property type="entry name" value="P-loop_NTPase"/>
</dbReference>
<keyword evidence="4 6" id="KW-0067">ATP-binding</keyword>
<dbReference type="InterPro" id="IPR003593">
    <property type="entry name" value="AAA+_ATPase"/>
</dbReference>
<dbReference type="RefSeq" id="WP_085463420.1">
    <property type="nucleotide sequence ID" value="NZ_FXBL01000004.1"/>
</dbReference>
<evidence type="ECO:0000256" key="2">
    <source>
        <dbReference type="ARBA" id="ARBA00022448"/>
    </source>
</evidence>
<dbReference type="Gene3D" id="3.40.50.300">
    <property type="entry name" value="P-loop containing nucleotide triphosphate hydrolases"/>
    <property type="match status" value="1"/>
</dbReference>
<dbReference type="InterPro" id="IPR050166">
    <property type="entry name" value="ABC_transporter_ATP-bind"/>
</dbReference>
<dbReference type="PROSITE" id="PS00211">
    <property type="entry name" value="ABC_TRANSPORTER_1"/>
    <property type="match status" value="1"/>
</dbReference>
<accession>A0A1X7N5K9</accession>
<dbReference type="AlphaFoldDB" id="A0A1X7N5K9"/>
<dbReference type="PANTHER" id="PTHR42788">
    <property type="entry name" value="TAURINE IMPORT ATP-BINDING PROTEIN-RELATED"/>
    <property type="match status" value="1"/>
</dbReference>
<dbReference type="GO" id="GO:0016887">
    <property type="term" value="F:ATP hydrolysis activity"/>
    <property type="evidence" value="ECO:0007669"/>
    <property type="project" value="InterPro"/>
</dbReference>
<keyword evidence="3" id="KW-0547">Nucleotide-binding</keyword>
<organism evidence="6 7">
    <name type="scientific">Mesorhizobium australicum</name>
    <dbReference type="NCBI Taxonomy" id="536018"/>
    <lineage>
        <taxon>Bacteria</taxon>
        <taxon>Pseudomonadati</taxon>
        <taxon>Pseudomonadota</taxon>
        <taxon>Alphaproteobacteria</taxon>
        <taxon>Hyphomicrobiales</taxon>
        <taxon>Phyllobacteriaceae</taxon>
        <taxon>Mesorhizobium</taxon>
    </lineage>
</organism>
<protein>
    <submittedName>
        <fullName evidence="6">NitT/TauT family transport system ATP-binding protein</fullName>
    </submittedName>
</protein>
<dbReference type="SUPFAM" id="SSF52540">
    <property type="entry name" value="P-loop containing nucleoside triphosphate hydrolases"/>
    <property type="match status" value="1"/>
</dbReference>
<dbReference type="EMBL" id="FXBL01000004">
    <property type="protein sequence ID" value="SMH32697.1"/>
    <property type="molecule type" value="Genomic_DNA"/>
</dbReference>
<sequence>MNAIVELKDISISFSGETVYDRLSFDIRDGEFLCIVGQSGCGKSTLLRVIGDLLKVDSGKVLVGSRPADQAWDEIAYVFQSPRLLPWRNAEENVVLGQQLRFGRSRSRAEMLERARSLLELVGLGKDRLKMPAMLSGGERQRVSIARALAVEPRIILMDEPFSALDVMTRHRMRAEIVDLWRKTGKTIIFVTHEVDEAIELADRIVVLSSKPTKVRSIIEVPQDRPRNLEDPALRAMHDQLRKLIGDPSVH</sequence>
<evidence type="ECO:0000313" key="6">
    <source>
        <dbReference type="EMBL" id="SMH32697.1"/>
    </source>
</evidence>
<evidence type="ECO:0000256" key="1">
    <source>
        <dbReference type="ARBA" id="ARBA00005417"/>
    </source>
</evidence>
<keyword evidence="7" id="KW-1185">Reference proteome</keyword>
<dbReference type="InterPro" id="IPR003439">
    <property type="entry name" value="ABC_transporter-like_ATP-bd"/>
</dbReference>
<dbReference type="InterPro" id="IPR017871">
    <property type="entry name" value="ABC_transporter-like_CS"/>
</dbReference>
<name>A0A1X7N5K9_9HYPH</name>
<dbReference type="PROSITE" id="PS50893">
    <property type="entry name" value="ABC_TRANSPORTER_2"/>
    <property type="match status" value="1"/>
</dbReference>
<evidence type="ECO:0000313" key="7">
    <source>
        <dbReference type="Proteomes" id="UP000193083"/>
    </source>
</evidence>
<dbReference type="SMART" id="SM00382">
    <property type="entry name" value="AAA"/>
    <property type="match status" value="1"/>
</dbReference>
<reference evidence="6 7" key="1">
    <citation type="submission" date="2017-04" db="EMBL/GenBank/DDBJ databases">
        <authorList>
            <person name="Afonso C.L."/>
            <person name="Miller P.J."/>
            <person name="Scott M.A."/>
            <person name="Spackman E."/>
            <person name="Goraichik I."/>
            <person name="Dimitrov K.M."/>
            <person name="Suarez D.L."/>
            <person name="Swayne D.E."/>
        </authorList>
    </citation>
    <scope>NUCLEOTIDE SEQUENCE [LARGE SCALE GENOMIC DNA]</scope>
    <source>
        <strain evidence="6 7">B5P</strain>
    </source>
</reference>